<organism evidence="2 3">
    <name type="scientific">Leptospira noguchii str. 2001034031</name>
    <dbReference type="NCBI Taxonomy" id="1193053"/>
    <lineage>
        <taxon>Bacteria</taxon>
        <taxon>Pseudomonadati</taxon>
        <taxon>Spirochaetota</taxon>
        <taxon>Spirochaetia</taxon>
        <taxon>Leptospirales</taxon>
        <taxon>Leptospiraceae</taxon>
        <taxon>Leptospira</taxon>
    </lineage>
</organism>
<reference evidence="2 3" key="1">
    <citation type="submission" date="2013-01" db="EMBL/GenBank/DDBJ databases">
        <authorList>
            <person name="Harkins D.M."/>
            <person name="Durkin A.S."/>
            <person name="Brinkac L.M."/>
            <person name="Haft D.H."/>
            <person name="Selengut J.D."/>
            <person name="Sanka R."/>
            <person name="DePew J."/>
            <person name="Purushe J."/>
            <person name="Whelen A.C."/>
            <person name="Vinetz J.M."/>
            <person name="Sutton G.G."/>
            <person name="Nierman W.C."/>
            <person name="Fouts D.E."/>
        </authorList>
    </citation>
    <scope>NUCLEOTIDE SEQUENCE [LARGE SCALE GENOMIC DNA]</scope>
    <source>
        <strain evidence="2 3">2001034031</strain>
    </source>
</reference>
<feature type="domain" description="Transposase IS116/IS110/IS902 C-terminal" evidence="1">
    <location>
        <begin position="3"/>
        <end position="35"/>
    </location>
</feature>
<sequence>MITSLAIMSYMGRFSSAKQAAYYVGLVPRVDISGVLRLLTAEL</sequence>
<dbReference type="Proteomes" id="UP000012138">
    <property type="component" value="Unassembled WGS sequence"/>
</dbReference>
<dbReference type="GO" id="GO:0006313">
    <property type="term" value="P:DNA transposition"/>
    <property type="evidence" value="ECO:0007669"/>
    <property type="project" value="InterPro"/>
</dbReference>
<evidence type="ECO:0000313" key="2">
    <source>
        <dbReference type="EMBL" id="EMO91588.1"/>
    </source>
</evidence>
<dbReference type="GO" id="GO:0004803">
    <property type="term" value="F:transposase activity"/>
    <property type="evidence" value="ECO:0007669"/>
    <property type="project" value="InterPro"/>
</dbReference>
<evidence type="ECO:0000313" key="3">
    <source>
        <dbReference type="Proteomes" id="UP000012138"/>
    </source>
</evidence>
<gene>
    <name evidence="2" type="ORF">LEP1GSC024_0458</name>
</gene>
<accession>M6YZ28</accession>
<dbReference type="AlphaFoldDB" id="M6YZ28"/>
<dbReference type="Pfam" id="PF02371">
    <property type="entry name" value="Transposase_20"/>
    <property type="match status" value="1"/>
</dbReference>
<dbReference type="GO" id="GO:0003677">
    <property type="term" value="F:DNA binding"/>
    <property type="evidence" value="ECO:0007669"/>
    <property type="project" value="InterPro"/>
</dbReference>
<dbReference type="InterPro" id="IPR003346">
    <property type="entry name" value="Transposase_20"/>
</dbReference>
<protein>
    <submittedName>
        <fullName evidence="2">Transposase, IS116/IS110/IS902 domain protein</fullName>
    </submittedName>
</protein>
<dbReference type="EMBL" id="AKXB02000002">
    <property type="protein sequence ID" value="EMO91588.1"/>
    <property type="molecule type" value="Genomic_DNA"/>
</dbReference>
<comment type="caution">
    <text evidence="2">The sequence shown here is derived from an EMBL/GenBank/DDBJ whole genome shotgun (WGS) entry which is preliminary data.</text>
</comment>
<name>M6YZ28_9LEPT</name>
<proteinExistence type="predicted"/>
<evidence type="ECO:0000259" key="1">
    <source>
        <dbReference type="Pfam" id="PF02371"/>
    </source>
</evidence>